<sequence length="74" mass="8226">MNTTTVGTSDWPINGDDKRAVNSFEATITQIEPCLRSMGNANVLHVHAQRPSSYYGARSNHYMRHPIHTATDAL</sequence>
<evidence type="ECO:0000313" key="1">
    <source>
        <dbReference type="EMBL" id="AEI82738.1"/>
    </source>
</evidence>
<dbReference type="RefSeq" id="WP_013959761.1">
    <property type="nucleotide sequence ID" value="NC_015727.1"/>
</dbReference>
<dbReference type="HOGENOM" id="CLU_2681510_0_0_4"/>
<proteinExistence type="predicted"/>
<name>F8GW49_CUPNN</name>
<gene>
    <name evidence="1" type="ordered locus">CNE_BB1p13390</name>
</gene>
<dbReference type="GeneID" id="43501572"/>
<organism evidence="1 2">
    <name type="scientific">Cupriavidus necator (strain ATCC 43291 / DSM 13513 / CCUG 52238 / LMG 8453 / N-1)</name>
    <name type="common">Ralstonia eutropha</name>
    <dbReference type="NCBI Taxonomy" id="1042878"/>
    <lineage>
        <taxon>Bacteria</taxon>
        <taxon>Pseudomonadati</taxon>
        <taxon>Pseudomonadota</taxon>
        <taxon>Betaproteobacteria</taxon>
        <taxon>Burkholderiales</taxon>
        <taxon>Burkholderiaceae</taxon>
        <taxon>Cupriavidus</taxon>
    </lineage>
</organism>
<dbReference type="AlphaFoldDB" id="F8GW49"/>
<accession>F8GW49</accession>
<geneLocation type="plasmid" evidence="1 2">
    <name>pBB1</name>
</geneLocation>
<dbReference type="Proteomes" id="UP000006798">
    <property type="component" value="Plasmid pBB1"/>
</dbReference>
<dbReference type="KEGG" id="cnc:CNE_BB1p13390"/>
<keyword evidence="1" id="KW-0614">Plasmid</keyword>
<evidence type="ECO:0000313" key="2">
    <source>
        <dbReference type="Proteomes" id="UP000006798"/>
    </source>
</evidence>
<protein>
    <submittedName>
        <fullName evidence="1">Uncharacterized protein</fullName>
    </submittedName>
</protein>
<reference evidence="1 2" key="1">
    <citation type="journal article" date="2011" name="J. Bacteriol.">
        <title>Complete genome sequence of the type strain Cupriavidus necator N-1.</title>
        <authorList>
            <person name="Poehlein A."/>
            <person name="Kusian B."/>
            <person name="Friedrich B."/>
            <person name="Daniel R."/>
            <person name="Bowien B."/>
        </authorList>
    </citation>
    <scope>NUCLEOTIDE SEQUENCE [LARGE SCALE GENOMIC DNA]</scope>
    <source>
        <strain evidence="2">ATCC 43291 / DSM 13513 / CCUG 52238 / LMG 8453 / N-1</strain>
        <plasmid evidence="1 2">pBB1</plasmid>
    </source>
</reference>
<dbReference type="EMBL" id="CP002879">
    <property type="protein sequence ID" value="AEI82738.1"/>
    <property type="molecule type" value="Genomic_DNA"/>
</dbReference>